<evidence type="ECO:0000313" key="2">
    <source>
        <dbReference type="EMBL" id="AZW17329.1"/>
    </source>
</evidence>
<dbReference type="KEGG" id="bhz:ACR54_03976"/>
<dbReference type="InterPro" id="IPR029045">
    <property type="entry name" value="ClpP/crotonase-like_dom_sf"/>
</dbReference>
<evidence type="ECO:0000256" key="1">
    <source>
        <dbReference type="ARBA" id="ARBA00005254"/>
    </source>
</evidence>
<gene>
    <name evidence="2" type="ORF">CS347_11390</name>
</gene>
<accession>A0AAN1RWL7</accession>
<dbReference type="Proteomes" id="UP000282741">
    <property type="component" value="Chromosome"/>
</dbReference>
<evidence type="ECO:0000313" key="3">
    <source>
        <dbReference type="Proteomes" id="UP000282741"/>
    </source>
</evidence>
<dbReference type="Gene3D" id="3.90.226.10">
    <property type="entry name" value="2-enoyl-CoA Hydratase, Chain A, domain 1"/>
    <property type="match status" value="1"/>
</dbReference>
<reference evidence="3" key="1">
    <citation type="submission" date="2017-10" db="EMBL/GenBank/DDBJ databases">
        <title>Whole genome sequencing of various Bordetella species.</title>
        <authorList>
            <person name="Weigand M.R."/>
            <person name="Loparev V."/>
            <person name="Peng Y."/>
            <person name="Bowden K.E."/>
            <person name="Tondella M.L."/>
            <person name="Williams M.M."/>
        </authorList>
    </citation>
    <scope>NUCLEOTIDE SEQUENCE [LARGE SCALE GENOMIC DNA]</scope>
    <source>
        <strain evidence="3">H720</strain>
    </source>
</reference>
<dbReference type="RefSeq" id="WP_029580293.1">
    <property type="nucleotide sequence ID" value="NZ_CP012076.1"/>
</dbReference>
<dbReference type="GO" id="GO:0008300">
    <property type="term" value="P:isoprenoid catabolic process"/>
    <property type="evidence" value="ECO:0007669"/>
    <property type="project" value="TreeGrafter"/>
</dbReference>
<dbReference type="GeneID" id="92995395"/>
<dbReference type="Pfam" id="PF00378">
    <property type="entry name" value="ECH_1"/>
    <property type="match status" value="1"/>
</dbReference>
<dbReference type="PANTHER" id="PTHR42964:SF1">
    <property type="entry name" value="POLYKETIDE BIOSYNTHESIS ENOYL-COA HYDRATASE PKSH-RELATED"/>
    <property type="match status" value="1"/>
</dbReference>
<organism evidence="2 3">
    <name type="scientific">Bordetella hinzii</name>
    <dbReference type="NCBI Taxonomy" id="103855"/>
    <lineage>
        <taxon>Bacteria</taxon>
        <taxon>Pseudomonadati</taxon>
        <taxon>Pseudomonadota</taxon>
        <taxon>Betaproteobacteria</taxon>
        <taxon>Burkholderiales</taxon>
        <taxon>Alcaligenaceae</taxon>
        <taxon>Bordetella</taxon>
    </lineage>
</organism>
<dbReference type="InterPro" id="IPR001753">
    <property type="entry name" value="Enoyl-CoA_hydra/iso"/>
</dbReference>
<proteinExistence type="inferred from homology"/>
<dbReference type="PANTHER" id="PTHR42964">
    <property type="entry name" value="ENOYL-COA HYDRATASE"/>
    <property type="match status" value="1"/>
</dbReference>
<dbReference type="CDD" id="cd06558">
    <property type="entry name" value="crotonase-like"/>
    <property type="match status" value="1"/>
</dbReference>
<dbReference type="GO" id="GO:0003824">
    <property type="term" value="F:catalytic activity"/>
    <property type="evidence" value="ECO:0007669"/>
    <property type="project" value="UniProtKB-ARBA"/>
</dbReference>
<dbReference type="InterPro" id="IPR051683">
    <property type="entry name" value="Enoyl-CoA_Hydratase/Isomerase"/>
</dbReference>
<dbReference type="EMBL" id="CP024172">
    <property type="protein sequence ID" value="AZW17329.1"/>
    <property type="molecule type" value="Genomic_DNA"/>
</dbReference>
<protein>
    <submittedName>
        <fullName evidence="2">Enoyl-CoA hydratase/isomerase family protein</fullName>
    </submittedName>
</protein>
<sequence>MSEVLKIGRHEAHWELTLNRPEKRNALSADLVERLLDAVLAAQAAQVPLLVLRGEGSNFSAGFDFSGFEDLGEGDLVLRFIRIETLLQAVAYGPCATLALAHGSNFGAGVDLIAACRQRWAAPDARFRMPGLKFGLALGTRRLAELVGGQHAYDLLESARSFDAAQALEIGFLQGLEPADNWDKRIESALENVLSLAPAGRHWLRTLTRGGNPDGDMAALVRSASQPGLKDRIRAFRGASS</sequence>
<dbReference type="SUPFAM" id="SSF52096">
    <property type="entry name" value="ClpP/crotonase"/>
    <property type="match status" value="1"/>
</dbReference>
<dbReference type="AlphaFoldDB" id="A0AAN1RWL7"/>
<comment type="similarity">
    <text evidence="1">Belongs to the enoyl-CoA hydratase/isomerase family.</text>
</comment>
<name>A0AAN1RWL7_9BORD</name>